<name>X1D1C2_9ZZZZ</name>
<protein>
    <recommendedName>
        <fullName evidence="2">Tetratricopeptide repeat protein</fullName>
    </recommendedName>
</protein>
<dbReference type="AlphaFoldDB" id="X1D1C2"/>
<reference evidence="1" key="1">
    <citation type="journal article" date="2014" name="Front. Microbiol.">
        <title>High frequency of phylogenetically diverse reductive dehalogenase-homologous genes in deep subseafloor sedimentary metagenomes.</title>
        <authorList>
            <person name="Kawai M."/>
            <person name="Futagami T."/>
            <person name="Toyoda A."/>
            <person name="Takaki Y."/>
            <person name="Nishi S."/>
            <person name="Hori S."/>
            <person name="Arai W."/>
            <person name="Tsubouchi T."/>
            <person name="Morono Y."/>
            <person name="Uchiyama I."/>
            <person name="Ito T."/>
            <person name="Fujiyama A."/>
            <person name="Inagaki F."/>
            <person name="Takami H."/>
        </authorList>
    </citation>
    <scope>NUCLEOTIDE SEQUENCE</scope>
    <source>
        <strain evidence="1">Expedition CK06-06</strain>
    </source>
</reference>
<evidence type="ECO:0000313" key="1">
    <source>
        <dbReference type="EMBL" id="GAH02030.1"/>
    </source>
</evidence>
<dbReference type="EMBL" id="BART01022893">
    <property type="protein sequence ID" value="GAH02030.1"/>
    <property type="molecule type" value="Genomic_DNA"/>
</dbReference>
<gene>
    <name evidence="1" type="ORF">S01H4_41805</name>
</gene>
<evidence type="ECO:0008006" key="2">
    <source>
        <dbReference type="Google" id="ProtNLM"/>
    </source>
</evidence>
<comment type="caution">
    <text evidence="1">The sequence shown here is derived from an EMBL/GenBank/DDBJ whole genome shotgun (WGS) entry which is preliminary data.</text>
</comment>
<dbReference type="InterPro" id="IPR011990">
    <property type="entry name" value="TPR-like_helical_dom_sf"/>
</dbReference>
<proteinExistence type="predicted"/>
<accession>X1D1C2</accession>
<dbReference type="SUPFAM" id="SSF81901">
    <property type="entry name" value="HCP-like"/>
    <property type="match status" value="1"/>
</dbReference>
<dbReference type="Gene3D" id="1.25.40.10">
    <property type="entry name" value="Tetratricopeptide repeat domain"/>
    <property type="match status" value="1"/>
</dbReference>
<organism evidence="1">
    <name type="scientific">marine sediment metagenome</name>
    <dbReference type="NCBI Taxonomy" id="412755"/>
    <lineage>
        <taxon>unclassified sequences</taxon>
        <taxon>metagenomes</taxon>
        <taxon>ecological metagenomes</taxon>
    </lineage>
</organism>
<sequence length="96" mass="11193">YSQILAFTAQERHDEAEPLLEQMIEEDGHHAAYQVTEILAFRGDIDAAFEWFQRARDQKDGGMSEILGNYFLQNLHGDPRWDEMLILMSLPLDLNR</sequence>
<feature type="non-terminal residue" evidence="1">
    <location>
        <position position="1"/>
    </location>
</feature>